<evidence type="ECO:0000313" key="2">
    <source>
        <dbReference type="EMBL" id="EKX45257.1"/>
    </source>
</evidence>
<reference evidence="4" key="2">
    <citation type="submission" date="2012-11" db="EMBL/GenBank/DDBJ databases">
        <authorList>
            <person name="Kuo A."/>
            <person name="Curtis B.A."/>
            <person name="Tanifuji G."/>
            <person name="Burki F."/>
            <person name="Gruber A."/>
            <person name="Irimia M."/>
            <person name="Maruyama S."/>
            <person name="Arias M.C."/>
            <person name="Ball S.G."/>
            <person name="Gile G.H."/>
            <person name="Hirakawa Y."/>
            <person name="Hopkins J.F."/>
            <person name="Rensing S.A."/>
            <person name="Schmutz J."/>
            <person name="Symeonidi A."/>
            <person name="Elias M."/>
            <person name="Eveleigh R.J."/>
            <person name="Herman E.K."/>
            <person name="Klute M.J."/>
            <person name="Nakayama T."/>
            <person name="Obornik M."/>
            <person name="Reyes-Prieto A."/>
            <person name="Armbrust E.V."/>
            <person name="Aves S.J."/>
            <person name="Beiko R.G."/>
            <person name="Coutinho P."/>
            <person name="Dacks J.B."/>
            <person name="Durnford D.G."/>
            <person name="Fast N.M."/>
            <person name="Green B.R."/>
            <person name="Grisdale C."/>
            <person name="Hempe F."/>
            <person name="Henrissat B."/>
            <person name="Hoppner M.P."/>
            <person name="Ishida K.-I."/>
            <person name="Kim E."/>
            <person name="Koreny L."/>
            <person name="Kroth P.G."/>
            <person name="Liu Y."/>
            <person name="Malik S.-B."/>
            <person name="Maier U.G."/>
            <person name="McRose D."/>
            <person name="Mock T."/>
            <person name="Neilson J.A."/>
            <person name="Onodera N.T."/>
            <person name="Poole A.M."/>
            <person name="Pritham E.J."/>
            <person name="Richards T.A."/>
            <person name="Rocap G."/>
            <person name="Roy S.W."/>
            <person name="Sarai C."/>
            <person name="Schaack S."/>
            <person name="Shirato S."/>
            <person name="Slamovits C.H."/>
            <person name="Spencer D.F."/>
            <person name="Suzuki S."/>
            <person name="Worden A.Z."/>
            <person name="Zauner S."/>
            <person name="Barry K."/>
            <person name="Bell C."/>
            <person name="Bharti A.K."/>
            <person name="Crow J.A."/>
            <person name="Grimwood J."/>
            <person name="Kramer R."/>
            <person name="Lindquist E."/>
            <person name="Lucas S."/>
            <person name="Salamov A."/>
            <person name="McFadden G.I."/>
            <person name="Lane C.E."/>
            <person name="Keeling P.J."/>
            <person name="Gray M.W."/>
            <person name="Grigoriev I.V."/>
            <person name="Archibald J.M."/>
        </authorList>
    </citation>
    <scope>NUCLEOTIDE SEQUENCE</scope>
    <source>
        <strain evidence="4">CCMP2712</strain>
    </source>
</reference>
<protein>
    <submittedName>
        <fullName evidence="2 3">Uncharacterized protein</fullName>
    </submittedName>
</protein>
<dbReference type="HOGENOM" id="CLU_886946_0_0_1"/>
<reference evidence="2 4" key="1">
    <citation type="journal article" date="2012" name="Nature">
        <title>Algal genomes reveal evolutionary mosaicism and the fate of nucleomorphs.</title>
        <authorList>
            <consortium name="DOE Joint Genome Institute"/>
            <person name="Curtis B.A."/>
            <person name="Tanifuji G."/>
            <person name="Burki F."/>
            <person name="Gruber A."/>
            <person name="Irimia M."/>
            <person name="Maruyama S."/>
            <person name="Arias M.C."/>
            <person name="Ball S.G."/>
            <person name="Gile G.H."/>
            <person name="Hirakawa Y."/>
            <person name="Hopkins J.F."/>
            <person name="Kuo A."/>
            <person name="Rensing S.A."/>
            <person name="Schmutz J."/>
            <person name="Symeonidi A."/>
            <person name="Elias M."/>
            <person name="Eveleigh R.J."/>
            <person name="Herman E.K."/>
            <person name="Klute M.J."/>
            <person name="Nakayama T."/>
            <person name="Obornik M."/>
            <person name="Reyes-Prieto A."/>
            <person name="Armbrust E.V."/>
            <person name="Aves S.J."/>
            <person name="Beiko R.G."/>
            <person name="Coutinho P."/>
            <person name="Dacks J.B."/>
            <person name="Durnford D.G."/>
            <person name="Fast N.M."/>
            <person name="Green B.R."/>
            <person name="Grisdale C.J."/>
            <person name="Hempel F."/>
            <person name="Henrissat B."/>
            <person name="Hoppner M.P."/>
            <person name="Ishida K."/>
            <person name="Kim E."/>
            <person name="Koreny L."/>
            <person name="Kroth P.G."/>
            <person name="Liu Y."/>
            <person name="Malik S.B."/>
            <person name="Maier U.G."/>
            <person name="McRose D."/>
            <person name="Mock T."/>
            <person name="Neilson J.A."/>
            <person name="Onodera N.T."/>
            <person name="Poole A.M."/>
            <person name="Pritham E.J."/>
            <person name="Richards T.A."/>
            <person name="Rocap G."/>
            <person name="Roy S.W."/>
            <person name="Sarai C."/>
            <person name="Schaack S."/>
            <person name="Shirato S."/>
            <person name="Slamovits C.H."/>
            <person name="Spencer D.F."/>
            <person name="Suzuki S."/>
            <person name="Worden A.Z."/>
            <person name="Zauner S."/>
            <person name="Barry K."/>
            <person name="Bell C."/>
            <person name="Bharti A.K."/>
            <person name="Crow J.A."/>
            <person name="Grimwood J."/>
            <person name="Kramer R."/>
            <person name="Lindquist E."/>
            <person name="Lucas S."/>
            <person name="Salamov A."/>
            <person name="McFadden G.I."/>
            <person name="Lane C.E."/>
            <person name="Keeling P.J."/>
            <person name="Gray M.W."/>
            <person name="Grigoriev I.V."/>
            <person name="Archibald J.M."/>
        </authorList>
    </citation>
    <scope>NUCLEOTIDE SEQUENCE</scope>
    <source>
        <strain evidence="2 4">CCMP2712</strain>
    </source>
</reference>
<proteinExistence type="predicted"/>
<dbReference type="EnsemblProtists" id="EKX45257">
    <property type="protein sequence ID" value="EKX45257"/>
    <property type="gene ID" value="GUITHDRAFT_139171"/>
</dbReference>
<dbReference type="GeneID" id="17301960"/>
<keyword evidence="4" id="KW-1185">Reference proteome</keyword>
<feature type="compositionally biased region" description="Polar residues" evidence="1">
    <location>
        <begin position="123"/>
        <end position="132"/>
    </location>
</feature>
<feature type="region of interest" description="Disordered" evidence="1">
    <location>
        <begin position="115"/>
        <end position="163"/>
    </location>
</feature>
<name>L1JAB7_GUITC</name>
<accession>L1JAB7</accession>
<evidence type="ECO:0000313" key="3">
    <source>
        <dbReference type="EnsemblProtists" id="EKX45257"/>
    </source>
</evidence>
<evidence type="ECO:0000256" key="1">
    <source>
        <dbReference type="SAM" id="MobiDB-lite"/>
    </source>
</evidence>
<dbReference type="Proteomes" id="UP000011087">
    <property type="component" value="Unassembled WGS sequence"/>
</dbReference>
<evidence type="ECO:0000313" key="4">
    <source>
        <dbReference type="Proteomes" id="UP000011087"/>
    </source>
</evidence>
<dbReference type="PaxDb" id="55529-EKX45257"/>
<dbReference type="KEGG" id="gtt:GUITHDRAFT_139171"/>
<dbReference type="EMBL" id="JH993000">
    <property type="protein sequence ID" value="EKX45257.1"/>
    <property type="molecule type" value="Genomic_DNA"/>
</dbReference>
<dbReference type="RefSeq" id="XP_005832237.1">
    <property type="nucleotide sequence ID" value="XM_005832180.1"/>
</dbReference>
<reference evidence="3" key="3">
    <citation type="submission" date="2016-03" db="UniProtKB">
        <authorList>
            <consortium name="EnsemblProtists"/>
        </authorList>
    </citation>
    <scope>IDENTIFICATION</scope>
</reference>
<dbReference type="AlphaFoldDB" id="L1JAB7"/>
<gene>
    <name evidence="2" type="ORF">GUITHDRAFT_139171</name>
</gene>
<organism evidence="2">
    <name type="scientific">Guillardia theta (strain CCMP2712)</name>
    <name type="common">Cryptophyte</name>
    <dbReference type="NCBI Taxonomy" id="905079"/>
    <lineage>
        <taxon>Eukaryota</taxon>
        <taxon>Cryptophyceae</taxon>
        <taxon>Pyrenomonadales</taxon>
        <taxon>Geminigeraceae</taxon>
        <taxon>Guillardia</taxon>
    </lineage>
</organism>
<sequence length="314" mass="35171">MVDSKLASSSISNLSPELLLLQQNNLYSTFPFVSTSLQANFNSLNTATQQNNPPGSLHHLPFAQSSLTQKPPIVFNQTMRQIGQIGQIASKSIILAPKPQYTGAGLEVIQQSITESKKRSFDESQSLASSSDDGGKRGRKSAGNKWQREALAQRSEAGSSSGQANQAMAFRLFLKDEQSKGVVSLENVDESSDPKLNPLGLKMWEVHNVDQWWKDVHSWFEDNPERFSLRAFFMMLRRLGYKPLNHAPAPATSGLDYGLRNRFVKKHGYVYDKDVFEKYQRRRGLKKLPFRPATGIDDAAEFKRGCGQREGNSE</sequence>